<dbReference type="Proteomes" id="UP000033572">
    <property type="component" value="Unassembled WGS sequence"/>
</dbReference>
<accession>A0A0F0KA12</accession>
<organism evidence="2 3">
    <name type="scientific">Microbacterium foliorum</name>
    <dbReference type="NCBI Taxonomy" id="104336"/>
    <lineage>
        <taxon>Bacteria</taxon>
        <taxon>Bacillati</taxon>
        <taxon>Actinomycetota</taxon>
        <taxon>Actinomycetes</taxon>
        <taxon>Micrococcales</taxon>
        <taxon>Microbacteriaceae</taxon>
        <taxon>Microbacterium</taxon>
    </lineage>
</organism>
<evidence type="ECO:0000313" key="3">
    <source>
        <dbReference type="Proteomes" id="UP000033572"/>
    </source>
</evidence>
<gene>
    <name evidence="2" type="ORF">RN50_02816</name>
</gene>
<protein>
    <recommendedName>
        <fullName evidence="4">Peptidylprolyl isomerase</fullName>
    </recommendedName>
</protein>
<sequence length="308" mass="31248">MEGVRKTSAVLATLSLAVLALSGCAASPSFAGATCDRDAASTASIADSVTVEGDLGDAPDVKVFAPVKAKESGFADVVTGDGRVLTSTSQPMVLDISFYGGDKGTQIYASEYNGDASRVHSISYWAQRSPGLEDALECATGGSRIVATLTPEDFGPNNVEAFGLKDGENVVAVIDVLDVYRARAEGASQFNDAHGMPTVVRAPDGTPGVIIPDSAAPTSAQKQTLIKGDGEKVEKGSTIVTNIMAVGWDDKTVATSTWGAEPNIGLAAKELVGATVGSQVLVVAPAADGNPATAIVVDILGIVPVPAA</sequence>
<name>A0A0F0KA12_9MICO</name>
<keyword evidence="1" id="KW-0732">Signal</keyword>
<feature type="signal peptide" evidence="1">
    <location>
        <begin position="1"/>
        <end position="31"/>
    </location>
</feature>
<evidence type="ECO:0000313" key="2">
    <source>
        <dbReference type="EMBL" id="KJL17718.1"/>
    </source>
</evidence>
<feature type="chain" id="PRO_5038353838" description="Peptidylprolyl isomerase" evidence="1">
    <location>
        <begin position="32"/>
        <end position="308"/>
    </location>
</feature>
<proteinExistence type="predicted"/>
<keyword evidence="3" id="KW-1185">Reference proteome</keyword>
<evidence type="ECO:0008006" key="4">
    <source>
        <dbReference type="Google" id="ProtNLM"/>
    </source>
</evidence>
<dbReference type="PROSITE" id="PS51257">
    <property type="entry name" value="PROKAR_LIPOPROTEIN"/>
    <property type="match status" value="1"/>
</dbReference>
<evidence type="ECO:0000256" key="1">
    <source>
        <dbReference type="SAM" id="SignalP"/>
    </source>
</evidence>
<dbReference type="PATRIC" id="fig|104336.4.peg.2858"/>
<dbReference type="EMBL" id="JYIU01000046">
    <property type="protein sequence ID" value="KJL17718.1"/>
    <property type="molecule type" value="Genomic_DNA"/>
</dbReference>
<comment type="caution">
    <text evidence="2">The sequence shown here is derived from an EMBL/GenBank/DDBJ whole genome shotgun (WGS) entry which is preliminary data.</text>
</comment>
<dbReference type="AlphaFoldDB" id="A0A0F0KA12"/>
<reference evidence="2 3" key="1">
    <citation type="submission" date="2015-02" db="EMBL/GenBank/DDBJ databases">
        <title>Draft genome sequences of ten Microbacterium spp. with emphasis on heavy metal contaminated environments.</title>
        <authorList>
            <person name="Corretto E."/>
        </authorList>
    </citation>
    <scope>NUCLEOTIDE SEQUENCE [LARGE SCALE GENOMIC DNA]</scope>
    <source>
        <strain evidence="2 3">DSM 12966</strain>
    </source>
</reference>